<keyword evidence="2" id="KW-1185">Reference proteome</keyword>
<name>A0A392UVA3_9FABA</name>
<sequence>NSKELDLPADAVKEKDCRVFSRNYRSKSDDVKWAHNGIVATIINGEVIPVVQNRIMDVGFNDLFSFL</sequence>
<reference evidence="1 2" key="1">
    <citation type="journal article" date="2018" name="Front. Plant Sci.">
        <title>Red Clover (Trifolium pratense) and Zigzag Clover (T. medium) - A Picture of Genomic Similarities and Differences.</title>
        <authorList>
            <person name="Dluhosova J."/>
            <person name="Istvanek J."/>
            <person name="Nedelnik J."/>
            <person name="Repkova J."/>
        </authorList>
    </citation>
    <scope>NUCLEOTIDE SEQUENCE [LARGE SCALE GENOMIC DNA]</scope>
    <source>
        <strain evidence="2">cv. 10/8</strain>
        <tissue evidence="1">Leaf</tissue>
    </source>
</reference>
<dbReference type="Proteomes" id="UP000265520">
    <property type="component" value="Unassembled WGS sequence"/>
</dbReference>
<dbReference type="AlphaFoldDB" id="A0A392UVA3"/>
<feature type="non-terminal residue" evidence="1">
    <location>
        <position position="1"/>
    </location>
</feature>
<accession>A0A392UVA3</accession>
<proteinExistence type="predicted"/>
<evidence type="ECO:0000313" key="1">
    <source>
        <dbReference type="EMBL" id="MCI79757.1"/>
    </source>
</evidence>
<comment type="caution">
    <text evidence="1">The sequence shown here is derived from an EMBL/GenBank/DDBJ whole genome shotgun (WGS) entry which is preliminary data.</text>
</comment>
<organism evidence="1 2">
    <name type="scientific">Trifolium medium</name>
    <dbReference type="NCBI Taxonomy" id="97028"/>
    <lineage>
        <taxon>Eukaryota</taxon>
        <taxon>Viridiplantae</taxon>
        <taxon>Streptophyta</taxon>
        <taxon>Embryophyta</taxon>
        <taxon>Tracheophyta</taxon>
        <taxon>Spermatophyta</taxon>
        <taxon>Magnoliopsida</taxon>
        <taxon>eudicotyledons</taxon>
        <taxon>Gunneridae</taxon>
        <taxon>Pentapetalae</taxon>
        <taxon>rosids</taxon>
        <taxon>fabids</taxon>
        <taxon>Fabales</taxon>
        <taxon>Fabaceae</taxon>
        <taxon>Papilionoideae</taxon>
        <taxon>50 kb inversion clade</taxon>
        <taxon>NPAAA clade</taxon>
        <taxon>Hologalegina</taxon>
        <taxon>IRL clade</taxon>
        <taxon>Trifolieae</taxon>
        <taxon>Trifolium</taxon>
    </lineage>
</organism>
<evidence type="ECO:0000313" key="2">
    <source>
        <dbReference type="Proteomes" id="UP000265520"/>
    </source>
</evidence>
<protein>
    <submittedName>
        <fullName evidence="1">Sulfate transporter</fullName>
    </submittedName>
</protein>
<dbReference type="EMBL" id="LXQA010980631">
    <property type="protein sequence ID" value="MCI79757.1"/>
    <property type="molecule type" value="Genomic_DNA"/>
</dbReference>